<accession>A0A6J4H118</accession>
<organism evidence="1 2">
    <name type="scientific">Flavobacterium bizetiae</name>
    <dbReference type="NCBI Taxonomy" id="2704140"/>
    <lineage>
        <taxon>Bacteria</taxon>
        <taxon>Pseudomonadati</taxon>
        <taxon>Bacteroidota</taxon>
        <taxon>Flavobacteriia</taxon>
        <taxon>Flavobacteriales</taxon>
        <taxon>Flavobacteriaceae</taxon>
        <taxon>Flavobacterium</taxon>
    </lineage>
</organism>
<dbReference type="Gene3D" id="3.40.50.300">
    <property type="entry name" value="P-loop containing nucleotide triphosphate hydrolases"/>
    <property type="match status" value="1"/>
</dbReference>
<proteinExistence type="predicted"/>
<gene>
    <name evidence="1" type="ORF">FLA105534_04623</name>
</gene>
<dbReference type="RefSeq" id="WP_173973099.1">
    <property type="nucleotide sequence ID" value="NZ_CADCSU010000188.1"/>
</dbReference>
<dbReference type="SUPFAM" id="SSF52540">
    <property type="entry name" value="P-loop containing nucleoside triphosphate hydrolases"/>
    <property type="match status" value="1"/>
</dbReference>
<dbReference type="InterPro" id="IPR027417">
    <property type="entry name" value="P-loop_NTPase"/>
</dbReference>
<keyword evidence="2" id="KW-1185">Reference proteome</keyword>
<evidence type="ECO:0000313" key="1">
    <source>
        <dbReference type="EMBL" id="CAA9203423.1"/>
    </source>
</evidence>
<dbReference type="EMBL" id="CADCSU010000188">
    <property type="protein sequence ID" value="CAA9203423.1"/>
    <property type="molecule type" value="Genomic_DNA"/>
</dbReference>
<reference evidence="1 2" key="1">
    <citation type="submission" date="2020-02" db="EMBL/GenBank/DDBJ databases">
        <authorList>
            <person name="Criscuolo A."/>
        </authorList>
    </citation>
    <scope>NUCLEOTIDE SEQUENCE [LARGE SCALE GENOMIC DNA]</scope>
    <source>
        <strain evidence="1">CIP105534</strain>
    </source>
</reference>
<sequence length="1765" mass="203361">MAEIKREAGDKTKGFTLQKQRALGLFFDEFKNNPNACINVAIEYKGDVFLQNDDSKYIEEEKNYDDTTAFSFNSSQILNTLVYFLEIWISSSKSTNLKFGFYSTNKITVENNTKKTTLLDITLPKQGLLKLVFEGKLQNDHVLDSVRKYLVAEYLEQYDKNIEQELDDDSLAAFLSAINWYFEQDNEKDYKEEIIIKIKDSKFAESFTNPYQKEFVYAALMLALEEKQDEADTILKFLRKDGIENFFLKICAGKEINLKAQKYLNVDISDLKIKVETWLQTFLHNKYFSNIKDKSFPELIDRKVAKHNREIKIARKNIEQTDPAKAKLLDVVIKNLGDLINDSQPTFLFGEIGSGKSTLLAHYFLKEVKNDVLPIFIPSSYLRGKIPTDKKVLKSIINEFVNEELNIIDKIFDIDFILLAKKEVTLIFDGLDEFDFDERKKLLSHLLNWSNSAVNIRIIASGRPIEMSDLVHFNQWNCLTTLDLSENEIKLILKNEAVGVGMSVKEAEDDSVQRWNILKSKQELLANASTPLIVCLIRDFLDENLNSKTLGDILYEVVKIRLKWTSIDQKESFKLFLDTYPNVLQRESFIASIAYRLYTSKDGKINDDVFYQIIDSLISTEVGERNKLVDETINFIKSNFLQKTGEQYAFQSHQLLQLVVGLYLFKGILKGEDFNFKNERINSWREISFASAIARTKGESAKVESYLSEVIEELLFTSNNTPAAAVLLAEAQISSLNTIFLDKVKLIGFRPLMFWGQSDSLVPQAYAYIIDDLKEDGFDWFFNDYITPRHSTFSGNDEMAALILRYYLLRSQFELKEREKTMLASIIPYHLAAQTFTCHELLPTMSLAIPKKFTVEKGCILLAEALKIDLLKERAAELLKEELNKGNREAVVKALEIACRSKDRDRINAIKMWFEIVEGDIPKVILDNCINLIANEENELFLLLQARMGESRLQAYCRFNAISNNSISDAAAVVLFKYYGERNPILVGEPVLKKPSWSDYKNGQREKIVEEIICDSEKGVEYIIRFVDHSDDKSGIPDLYLKYFLATLEKSENIYLNEFLFIVRNLSKYSLARYPEIRAKFSAVLTDTDYYDVLKSSLKHLDGRLRYKAATILLISNPEYEKEALEIVIRSVSKSHHDNQEFLRLCMKLNFSPNILDFIFSLTNELPELSKVFALKLLYHNNQHKLTKDLLTELIRGLLGDASFLDWSGNFLDDGIERVIGKEQFYLDILDELSSENLKNRTSAARSLLYHYADKLTIKEKAQCWLLDIQDAPEAIKDFYNKFQFLFDDPHFVRELKEFALLVEEKYSLKDLIFPAFYQAYKDGGDWKHFFLALVQSKRHFDNHVFQHLYGLIFQLGKLDRSTKQKIGVAVKEIMALETFAQDHSSNLLIPQLAIIAHEFNALNNFEINEILDKYRIADDNALCALLYRLGSIPETFNTNEKNIDHISLFARNTVIPFVAVNLDELDNLLVDGEDIPHSIITNIEAVLVQGDLTFKDLVNLSNKGNLGTYFSIAVNFSNNQTLDLSDFAKAENIGSRNYNARKITQENKAILSKIREISLSDDKQKNDYINLLINDIADPAKSKNVINLFTELFTLKADFDSELLPLLFESLMEFPYRFNLNLLFWINGFIIELDEEKQNKLVNPFTAFLKTINNYAIERHENKQELLSWCLSLILLLIEKKVNEDIERGILNGLKNIFIQDGQKYAVNEHSHLQFKGRDLFICSDVIIKKIDPSLFQQIIQKGAGSNVPEISSLCTMFSVFTMQ</sequence>
<name>A0A6J4H118_9FLAO</name>
<dbReference type="Proteomes" id="UP000479938">
    <property type="component" value="Unassembled WGS sequence"/>
</dbReference>
<evidence type="ECO:0008006" key="3">
    <source>
        <dbReference type="Google" id="ProtNLM"/>
    </source>
</evidence>
<evidence type="ECO:0000313" key="2">
    <source>
        <dbReference type="Proteomes" id="UP000479938"/>
    </source>
</evidence>
<protein>
    <recommendedName>
        <fullName evidence="3">NACHT domain-containing protein</fullName>
    </recommendedName>
</protein>